<proteinExistence type="predicted"/>
<dbReference type="InterPro" id="IPR002563">
    <property type="entry name" value="Flavin_Rdtase-like_dom"/>
</dbReference>
<evidence type="ECO:0000259" key="1">
    <source>
        <dbReference type="SMART" id="SM00903"/>
    </source>
</evidence>
<dbReference type="EMBL" id="CP077062">
    <property type="protein sequence ID" value="QWZ06349.1"/>
    <property type="molecule type" value="Genomic_DNA"/>
</dbReference>
<sequence length="193" mass="20138">MPRPAVTAEVVAPPGPGLASPLVTIHSEHPFADPEPERDPVRRLRGRLGGAVTLWTTGAGADRAGLTMSSVLVAHGDPAHVLGLVDPVSELATAVEATGTAVVQLLGWEHRDLADVFAGVAPAPGGAFRLGTWHDTAWGPVLDGVAGWAGIRLEADPAEVGWSLLLQGVVEHVEIGPDTEPLVHRRGRYVRPA</sequence>
<keyword evidence="3" id="KW-1185">Reference proteome</keyword>
<protein>
    <submittedName>
        <fullName evidence="2">Flavin reductase family protein</fullName>
    </submittedName>
</protein>
<dbReference type="Proteomes" id="UP000683575">
    <property type="component" value="Chromosome"/>
</dbReference>
<feature type="domain" description="Flavin reductase like" evidence="1">
    <location>
        <begin position="45"/>
        <end position="191"/>
    </location>
</feature>
<gene>
    <name evidence="2" type="ORF">KRR39_12040</name>
</gene>
<dbReference type="KEGG" id="nps:KRR39_12040"/>
<dbReference type="Pfam" id="PF01613">
    <property type="entry name" value="Flavin_Reduct"/>
    <property type="match status" value="1"/>
</dbReference>
<evidence type="ECO:0000313" key="2">
    <source>
        <dbReference type="EMBL" id="QWZ06349.1"/>
    </source>
</evidence>
<dbReference type="SMART" id="SM00903">
    <property type="entry name" value="Flavin_Reduct"/>
    <property type="match status" value="1"/>
</dbReference>
<evidence type="ECO:0000313" key="3">
    <source>
        <dbReference type="Proteomes" id="UP000683575"/>
    </source>
</evidence>
<name>A0A975XYL8_9ACTN</name>
<organism evidence="2 3">
    <name type="scientific">Nocardioides panacis</name>
    <dbReference type="NCBI Taxonomy" id="2849501"/>
    <lineage>
        <taxon>Bacteria</taxon>
        <taxon>Bacillati</taxon>
        <taxon>Actinomycetota</taxon>
        <taxon>Actinomycetes</taxon>
        <taxon>Propionibacteriales</taxon>
        <taxon>Nocardioidaceae</taxon>
        <taxon>Nocardioides</taxon>
    </lineage>
</organism>
<accession>A0A975XYL8</accession>
<dbReference type="GO" id="GO:0010181">
    <property type="term" value="F:FMN binding"/>
    <property type="evidence" value="ECO:0007669"/>
    <property type="project" value="InterPro"/>
</dbReference>
<dbReference type="AlphaFoldDB" id="A0A975XYL8"/>
<reference evidence="2" key="1">
    <citation type="submission" date="2021-06" db="EMBL/GenBank/DDBJ databases">
        <title>Complete genome sequence of Nocardioides sp. G188.</title>
        <authorList>
            <person name="Im W.-T."/>
        </authorList>
    </citation>
    <scope>NUCLEOTIDE SEQUENCE</scope>
    <source>
        <strain evidence="2">G188</strain>
    </source>
</reference>